<gene>
    <name evidence="1" type="ORF">BRAA08T34283Z</name>
</gene>
<protein>
    <submittedName>
        <fullName evidence="1">Uncharacterized protein</fullName>
    </submittedName>
</protein>
<proteinExistence type="predicted"/>
<evidence type="ECO:0000313" key="1">
    <source>
        <dbReference type="EMBL" id="VDD05906.1"/>
    </source>
</evidence>
<organism evidence="1">
    <name type="scientific">Brassica campestris</name>
    <name type="common">Field mustard</name>
    <dbReference type="NCBI Taxonomy" id="3711"/>
    <lineage>
        <taxon>Eukaryota</taxon>
        <taxon>Viridiplantae</taxon>
        <taxon>Streptophyta</taxon>
        <taxon>Embryophyta</taxon>
        <taxon>Tracheophyta</taxon>
        <taxon>Spermatophyta</taxon>
        <taxon>Magnoliopsida</taxon>
        <taxon>eudicotyledons</taxon>
        <taxon>Gunneridae</taxon>
        <taxon>Pentapetalae</taxon>
        <taxon>rosids</taxon>
        <taxon>malvids</taxon>
        <taxon>Brassicales</taxon>
        <taxon>Brassicaceae</taxon>
        <taxon>Brassiceae</taxon>
        <taxon>Brassica</taxon>
    </lineage>
</organism>
<dbReference type="EMBL" id="LR031575">
    <property type="protein sequence ID" value="VDD05906.1"/>
    <property type="molecule type" value="Genomic_DNA"/>
</dbReference>
<dbReference type="AlphaFoldDB" id="A0A3P6BT07"/>
<reference evidence="1" key="1">
    <citation type="submission" date="2018-11" db="EMBL/GenBank/DDBJ databases">
        <authorList>
            <consortium name="Genoscope - CEA"/>
            <person name="William W."/>
        </authorList>
    </citation>
    <scope>NUCLEOTIDE SEQUENCE</scope>
</reference>
<sequence length="34" mass="4200">MSHLLRRLRLSLRISYLHLLLRNLTTSCRCFSYY</sequence>
<name>A0A3P6BT07_BRACM</name>
<accession>A0A3P6BT07</accession>